<dbReference type="GO" id="GO:0016020">
    <property type="term" value="C:membrane"/>
    <property type="evidence" value="ECO:0007669"/>
    <property type="project" value="UniProtKB-SubCell"/>
</dbReference>
<gene>
    <name evidence="6" type="ORF">PMAYCL1PPCAC_22867</name>
</gene>
<comment type="caution">
    <text evidence="6">The sequence shown here is derived from an EMBL/GenBank/DDBJ whole genome shotgun (WGS) entry which is preliminary data.</text>
</comment>
<accession>A0AAN5CZ42</accession>
<dbReference type="PANTHER" id="PTHR46561:SF11">
    <property type="entry name" value="SERPENTINE RECEPTOR CLASS ALPHA_BETA-14"/>
    <property type="match status" value="1"/>
</dbReference>
<proteinExistence type="predicted"/>
<dbReference type="InterPro" id="IPR019408">
    <property type="entry name" value="7TM_GPCR_serpentine_rcpt_Srab"/>
</dbReference>
<sequence>MVRSRCTAATPSGKNYHQTIGVRSVVILTLEVFTMAAYRRLLHKNKAKLAKGCETLTERYQLTENIRSLEYLVPAVTSTIVLNISAVFIFVLISSLPL</sequence>
<name>A0AAN5CZ42_9BILA</name>
<feature type="non-terminal residue" evidence="6">
    <location>
        <position position="98"/>
    </location>
</feature>
<keyword evidence="7" id="KW-1185">Reference proteome</keyword>
<evidence type="ECO:0000313" key="7">
    <source>
        <dbReference type="Proteomes" id="UP001328107"/>
    </source>
</evidence>
<dbReference type="EMBL" id="BTRK01000005">
    <property type="protein sequence ID" value="GMR52672.1"/>
    <property type="molecule type" value="Genomic_DNA"/>
</dbReference>
<dbReference type="Proteomes" id="UP001328107">
    <property type="component" value="Unassembled WGS sequence"/>
</dbReference>
<reference evidence="7" key="1">
    <citation type="submission" date="2022-10" db="EMBL/GenBank/DDBJ databases">
        <title>Genome assembly of Pristionchus species.</title>
        <authorList>
            <person name="Yoshida K."/>
            <person name="Sommer R.J."/>
        </authorList>
    </citation>
    <scope>NUCLEOTIDE SEQUENCE [LARGE SCALE GENOMIC DNA]</scope>
    <source>
        <strain evidence="7">RS5460</strain>
    </source>
</reference>
<evidence type="ECO:0000256" key="3">
    <source>
        <dbReference type="ARBA" id="ARBA00022989"/>
    </source>
</evidence>
<evidence type="ECO:0000256" key="2">
    <source>
        <dbReference type="ARBA" id="ARBA00022692"/>
    </source>
</evidence>
<dbReference type="AlphaFoldDB" id="A0AAN5CZ42"/>
<evidence type="ECO:0000256" key="1">
    <source>
        <dbReference type="ARBA" id="ARBA00004141"/>
    </source>
</evidence>
<protein>
    <recommendedName>
        <fullName evidence="8">G protein-coupled receptor</fullName>
    </recommendedName>
</protein>
<keyword evidence="3 5" id="KW-1133">Transmembrane helix</keyword>
<feature type="transmembrane region" description="Helical" evidence="5">
    <location>
        <begin position="20"/>
        <end position="38"/>
    </location>
</feature>
<evidence type="ECO:0000313" key="6">
    <source>
        <dbReference type="EMBL" id="GMR52672.1"/>
    </source>
</evidence>
<organism evidence="6 7">
    <name type="scientific">Pristionchus mayeri</name>
    <dbReference type="NCBI Taxonomy" id="1317129"/>
    <lineage>
        <taxon>Eukaryota</taxon>
        <taxon>Metazoa</taxon>
        <taxon>Ecdysozoa</taxon>
        <taxon>Nematoda</taxon>
        <taxon>Chromadorea</taxon>
        <taxon>Rhabditida</taxon>
        <taxon>Rhabditina</taxon>
        <taxon>Diplogasteromorpha</taxon>
        <taxon>Diplogasteroidea</taxon>
        <taxon>Neodiplogasteridae</taxon>
        <taxon>Pristionchus</taxon>
    </lineage>
</organism>
<dbReference type="Pfam" id="PF10292">
    <property type="entry name" value="7TM_GPCR_Srab"/>
    <property type="match status" value="1"/>
</dbReference>
<evidence type="ECO:0008006" key="8">
    <source>
        <dbReference type="Google" id="ProtNLM"/>
    </source>
</evidence>
<evidence type="ECO:0000256" key="5">
    <source>
        <dbReference type="SAM" id="Phobius"/>
    </source>
</evidence>
<dbReference type="PANTHER" id="PTHR46561">
    <property type="entry name" value="SERPENTINE RECEPTOR, CLASS AB (CLASS A-LIKE)-RELATED"/>
    <property type="match status" value="1"/>
</dbReference>
<comment type="subcellular location">
    <subcellularLocation>
        <location evidence="1">Membrane</location>
        <topology evidence="1">Multi-pass membrane protein</topology>
    </subcellularLocation>
</comment>
<feature type="transmembrane region" description="Helical" evidence="5">
    <location>
        <begin position="71"/>
        <end position="93"/>
    </location>
</feature>
<evidence type="ECO:0000256" key="4">
    <source>
        <dbReference type="ARBA" id="ARBA00023136"/>
    </source>
</evidence>
<keyword evidence="2 5" id="KW-0812">Transmembrane</keyword>
<keyword evidence="4 5" id="KW-0472">Membrane</keyword>
<dbReference type="InterPro" id="IPR053286">
    <property type="entry name" value="Nematode_rcpt-like_srab"/>
</dbReference>